<feature type="compositionally biased region" description="Polar residues" evidence="2">
    <location>
        <begin position="555"/>
        <end position="571"/>
    </location>
</feature>
<keyword evidence="5" id="KW-1185">Reference proteome</keyword>
<sequence length="928" mass="102415">MSNIAEGTSLTVGSHKVNVVRFLSEGGFSKIYEVTMDPPHDDTEVGCLKQVIVPDKSGLNALRKEVDVMKTLHSAKHIVRYYDSNAERLADGQYQVLVLMELCPNKSLLEYMNARIRTKLTEKEILKIMVDITLGLYEMHKIKLIHRDVKIENVLIDAKHVFKLCDFGSVSVPIRPPKDQREFQLLSHDILYQTTPQYRSPEMVDLYRAQPIDEKSDIWALGCFLYKLCYYTTPFEANGDIAILHASFQFLPQPEFSGDLKNLIIIMLQENPLYRPNVVQILMLLCQMTGKKIEDYDVEDFYHAGAYNFQALHEMQQHKQEELRKQQQLYYEQQKQQQEYEMRKIKAQAAAQKDVPKRSTSSRSQSQQASVENMSPSVSNVPSPSIKAHGSSASLASPQQLATAPVAPVPRETDYSSAQSSPHFASQIPKSGSVPPQVAQNLTSPLAVASSPATQKSKLHQVTSVKDDSQANLAQLNHKYDSSNNPFPISKETPYPVDQKPIEDVTDGSTADSDIDLEEISKLANAEERYPSLDALNDEADKASASASVHRKSSEFSVNTLSGQSASASRKASQDPELKRPSEFESTKAWEKPQSHIDKDAEKLVDDIFATKTGPSETAGTSVPSTSSKEPSLYASQQSVPQGSPDYFYQQQAPASVTSELNSNTSHARVDAKSAEVSKQAQVAPMPVPVPEVQEPKKMDGLSNGLKRPSPSHGSVSMDASAQLSQKPDFSTSYSLGTVPVKEGRKDANPWGGSLAQGRSPRPIPLSLNEPVAPSPQQQHANLAPAAPHAASGSQPVGSRGPSIELDRNLIELEVGLSSGESSEATPPPLPPHPARKQREEVSLVDLDGKEEAKKPPIKKSLSQAPSQPFEMREEVIDFASDDENQQSEMSRLSIRNSLRKSRKSSDYHRRSDSTNSESKRRSFFGGD</sequence>
<evidence type="ECO:0000256" key="2">
    <source>
        <dbReference type="SAM" id="MobiDB-lite"/>
    </source>
</evidence>
<dbReference type="SMART" id="SM00220">
    <property type="entry name" value="S_TKc"/>
    <property type="match status" value="1"/>
</dbReference>
<comment type="caution">
    <text evidence="4">The sequence shown here is derived from an EMBL/GenBank/DDBJ whole genome shotgun (WGS) entry which is preliminary data.</text>
</comment>
<protein>
    <recommendedName>
        <fullName evidence="3">Protein kinase domain-containing protein</fullName>
    </recommendedName>
</protein>
<dbReference type="AlphaFoldDB" id="A0A2V1AZS7"/>
<feature type="compositionally biased region" description="Basic and acidic residues" evidence="2">
    <location>
        <begin position="904"/>
        <end position="921"/>
    </location>
</feature>
<dbReference type="Proteomes" id="UP000244309">
    <property type="component" value="Unassembled WGS sequence"/>
</dbReference>
<feature type="compositionally biased region" description="Polar residues" evidence="2">
    <location>
        <begin position="887"/>
        <end position="897"/>
    </location>
</feature>
<feature type="compositionally biased region" description="Basic and acidic residues" evidence="2">
    <location>
        <begin position="519"/>
        <end position="531"/>
    </location>
</feature>
<dbReference type="GO" id="GO:0007015">
    <property type="term" value="P:actin filament organization"/>
    <property type="evidence" value="ECO:0007669"/>
    <property type="project" value="TreeGrafter"/>
</dbReference>
<evidence type="ECO:0000259" key="3">
    <source>
        <dbReference type="PROSITE" id="PS50011"/>
    </source>
</evidence>
<feature type="compositionally biased region" description="Basic and acidic residues" evidence="2">
    <location>
        <begin position="837"/>
        <end position="855"/>
    </location>
</feature>
<dbReference type="GO" id="GO:0005737">
    <property type="term" value="C:cytoplasm"/>
    <property type="evidence" value="ECO:0007669"/>
    <property type="project" value="TreeGrafter"/>
</dbReference>
<feature type="compositionally biased region" description="Polar residues" evidence="2">
    <location>
        <begin position="415"/>
        <end position="430"/>
    </location>
</feature>
<feature type="region of interest" description="Disordered" evidence="2">
    <location>
        <begin position="478"/>
        <end position="928"/>
    </location>
</feature>
<evidence type="ECO:0000313" key="4">
    <source>
        <dbReference type="EMBL" id="PVH23398.1"/>
    </source>
</evidence>
<dbReference type="InterPro" id="IPR008271">
    <property type="entry name" value="Ser/Thr_kinase_AS"/>
</dbReference>
<accession>A0A2V1AZS7</accession>
<dbReference type="EMBL" id="PKFO01000010">
    <property type="protein sequence ID" value="PVH23398.1"/>
    <property type="molecule type" value="Genomic_DNA"/>
</dbReference>
<feature type="compositionally biased region" description="Polar residues" evidence="2">
    <location>
        <begin position="712"/>
        <end position="736"/>
    </location>
</feature>
<dbReference type="VEuPathDB" id="FungiDB:CXQ85_003133"/>
<dbReference type="STRING" id="45357.A0A2V1AZS7"/>
<dbReference type="Pfam" id="PF00069">
    <property type="entry name" value="Pkinase"/>
    <property type="match status" value="1"/>
</dbReference>
<dbReference type="GO" id="GO:0005524">
    <property type="term" value="F:ATP binding"/>
    <property type="evidence" value="ECO:0007669"/>
    <property type="project" value="InterPro"/>
</dbReference>
<dbReference type="PANTHER" id="PTHR22967">
    <property type="entry name" value="SERINE/THREONINE PROTEIN KINASE"/>
    <property type="match status" value="1"/>
</dbReference>
<feature type="compositionally biased region" description="Polar residues" evidence="2">
    <location>
        <begin position="613"/>
        <end position="642"/>
    </location>
</feature>
<feature type="compositionally biased region" description="Polar residues" evidence="2">
    <location>
        <begin position="649"/>
        <end position="667"/>
    </location>
</feature>
<dbReference type="PROSITE" id="PS50011">
    <property type="entry name" value="PROTEIN_KINASE_DOM"/>
    <property type="match status" value="1"/>
</dbReference>
<feature type="domain" description="Protein kinase" evidence="3">
    <location>
        <begin position="17"/>
        <end position="302"/>
    </location>
</feature>
<dbReference type="InterPro" id="IPR000719">
    <property type="entry name" value="Prot_kinase_dom"/>
</dbReference>
<dbReference type="RefSeq" id="XP_025344338.1">
    <property type="nucleotide sequence ID" value="XM_025486788.1"/>
</dbReference>
<organism evidence="4 5">
    <name type="scientific">Candidozyma haemuli</name>
    <dbReference type="NCBI Taxonomy" id="45357"/>
    <lineage>
        <taxon>Eukaryota</taxon>
        <taxon>Fungi</taxon>
        <taxon>Dikarya</taxon>
        <taxon>Ascomycota</taxon>
        <taxon>Saccharomycotina</taxon>
        <taxon>Pichiomycetes</taxon>
        <taxon>Metschnikowiaceae</taxon>
        <taxon>Candidozyma</taxon>
    </lineage>
</organism>
<name>A0A2V1AZS7_9ASCO</name>
<feature type="region of interest" description="Disordered" evidence="2">
    <location>
        <begin position="342"/>
        <end position="438"/>
    </location>
</feature>
<dbReference type="InterPro" id="IPR011009">
    <property type="entry name" value="Kinase-like_dom_sf"/>
</dbReference>
<feature type="compositionally biased region" description="Basic and acidic residues" evidence="2">
    <location>
        <begin position="572"/>
        <end position="606"/>
    </location>
</feature>
<feature type="compositionally biased region" description="Low complexity" evidence="2">
    <location>
        <begin position="358"/>
        <end position="404"/>
    </location>
</feature>
<evidence type="ECO:0000256" key="1">
    <source>
        <dbReference type="ARBA" id="ARBA00022741"/>
    </source>
</evidence>
<evidence type="ECO:0000313" key="5">
    <source>
        <dbReference type="Proteomes" id="UP000244309"/>
    </source>
</evidence>
<keyword evidence="1" id="KW-0547">Nucleotide-binding</keyword>
<dbReference type="PANTHER" id="PTHR22967:SF65">
    <property type="entry name" value="SERINE_THREONINE-PROTEIN KINASE AKL1"/>
    <property type="match status" value="1"/>
</dbReference>
<dbReference type="GO" id="GO:0004674">
    <property type="term" value="F:protein serine/threonine kinase activity"/>
    <property type="evidence" value="ECO:0007669"/>
    <property type="project" value="TreeGrafter"/>
</dbReference>
<dbReference type="Gene3D" id="1.10.510.10">
    <property type="entry name" value="Transferase(Phosphotransferase) domain 1"/>
    <property type="match status" value="1"/>
</dbReference>
<dbReference type="GeneID" id="37008464"/>
<dbReference type="OrthoDB" id="2018507at2759"/>
<feature type="compositionally biased region" description="Low complexity" evidence="2">
    <location>
        <begin position="776"/>
        <end position="796"/>
    </location>
</feature>
<gene>
    <name evidence="4" type="ORF">CXQ85_003133</name>
</gene>
<proteinExistence type="predicted"/>
<reference evidence="4 5" key="1">
    <citation type="submission" date="2017-12" db="EMBL/GenBank/DDBJ databases">
        <title>Genome Sequence of a Multidrug-Resistant Candida haemulonii Isolate from a Patient with Chronic Leg Ulcers in Israel.</title>
        <authorList>
            <person name="Chow N.A."/>
            <person name="Gade L."/>
            <person name="Batra D."/>
            <person name="Rowe L.A."/>
            <person name="Ben-Ami R."/>
            <person name="Loparev V.N."/>
            <person name="Litvintseva A.P."/>
        </authorList>
    </citation>
    <scope>NUCLEOTIDE SEQUENCE [LARGE SCALE GENOMIC DNA]</scope>
    <source>
        <strain evidence="4 5">B11899</strain>
    </source>
</reference>
<dbReference type="SUPFAM" id="SSF56112">
    <property type="entry name" value="Protein kinase-like (PK-like)"/>
    <property type="match status" value="1"/>
</dbReference>
<feature type="compositionally biased region" description="Low complexity" evidence="2">
    <location>
        <begin position="812"/>
        <end position="824"/>
    </location>
</feature>
<dbReference type="PROSITE" id="PS00108">
    <property type="entry name" value="PROTEIN_KINASE_ST"/>
    <property type="match status" value="1"/>
</dbReference>
<dbReference type="GO" id="GO:0000147">
    <property type="term" value="P:actin cortical patch assembly"/>
    <property type="evidence" value="ECO:0007669"/>
    <property type="project" value="TreeGrafter"/>
</dbReference>